<feature type="region of interest" description="Disordered" evidence="12">
    <location>
        <begin position="730"/>
        <end position="776"/>
    </location>
</feature>
<sequence>MGRKLTIACCALNQWSMDFKGNLERILKSCAKAKEGGAAYRLGPELEIPGYGCGDHFLENDTVTHSWEVIAELIKSSDTEGLICDFGMPVLHHGVRYNCRVIIHNTNIVLIRPKTFLAMDGNYREQRWFTPWTKTRTTEEFILPSIITDITGQVTTVIGDAVLSTLDTLIGIEICEELFTGQSPHIPMSLHGVEVFMNGSGSHFELRKLYKRVNVIQSATAKCGGVYAYANLLGCDGDRLYFDGCCLVSLNDTFIAQGSQFTLDDVEVTIATADLDDVVSFRGSIGSRGPQASKAAPYPHCHLPISVCTSNHAISRPIRLQYFMPEEEIMFGPACWLWDYLRRSGMAGFFLPLSGGIDSSSTACLVGSMCDLVMDKCHKGDGRMIEEVRTLLYLKENDPMPSNGKEMANMIFTTCYMSSSNSSQETRGRAQKLAEQIGSNHIVLSIDDIVKAHLSVFEGVTGVVPRYKVYGGTHAENIALQNVQARNRMVMSYLFSQLVSWTRGKDGNLLVLGSANVDESLFGYFTKYDCSSADINPIGGISKTDLRGFCKFMSYQKYPALKEILEAPPTAELEPITEQHNQTDEEDMGLTYDELSDIGRLRKSQQCGPYSMFIKLLDLWKRKYPPQEIADKVKRFFRVYSINRHKMTIITPSYHAESYSPDDNRYDLRQFLYNTKWEWQFSAIDRELLKMKDGEGEKATESNEKFVTSQDDPSTKFHTSISEVNNSTNHSIHFTESPHPTTEFHTSMAPPGGASTYKRSHDVSSHLLPDPKRSHH</sequence>
<dbReference type="AlphaFoldDB" id="A0A1X7V8H9"/>
<reference evidence="14" key="2">
    <citation type="submission" date="2017-05" db="UniProtKB">
        <authorList>
            <consortium name="EnsemblMetazoa"/>
        </authorList>
    </citation>
    <scope>IDENTIFICATION</scope>
</reference>
<feature type="compositionally biased region" description="Polar residues" evidence="12">
    <location>
        <begin position="705"/>
        <end position="716"/>
    </location>
</feature>
<dbReference type="Proteomes" id="UP000007879">
    <property type="component" value="Unassembled WGS sequence"/>
</dbReference>
<evidence type="ECO:0000256" key="6">
    <source>
        <dbReference type="ARBA" id="ARBA00022741"/>
    </source>
</evidence>
<dbReference type="EnsemblMetazoa" id="XM_011404488.2">
    <property type="protein sequence ID" value="XP_011402790.2"/>
    <property type="gene ID" value="LOC100638335"/>
</dbReference>
<dbReference type="FunFam" id="3.60.110.10:FF:000003">
    <property type="entry name" value="Glutamine-dependent NAD(+) synthetase"/>
    <property type="match status" value="1"/>
</dbReference>
<feature type="region of interest" description="Disordered" evidence="12">
    <location>
        <begin position="695"/>
        <end position="716"/>
    </location>
</feature>
<evidence type="ECO:0000313" key="14">
    <source>
        <dbReference type="EnsemblMetazoa" id="Aqu2.1.36605_001"/>
    </source>
</evidence>
<dbReference type="STRING" id="400682.A0A1X7V8H9"/>
<evidence type="ECO:0000256" key="1">
    <source>
        <dbReference type="ARBA" id="ARBA00005188"/>
    </source>
</evidence>
<dbReference type="EnsemblMetazoa" id="Aqu2.1.36605_001">
    <property type="protein sequence ID" value="Aqu2.1.36605_001"/>
    <property type="gene ID" value="Aqu2.1.36605"/>
</dbReference>
<dbReference type="InterPro" id="IPR014729">
    <property type="entry name" value="Rossmann-like_a/b/a_fold"/>
</dbReference>
<proteinExistence type="inferred from homology"/>
<dbReference type="GO" id="GO:0004359">
    <property type="term" value="F:glutaminase activity"/>
    <property type="evidence" value="ECO:0007669"/>
    <property type="project" value="InterPro"/>
</dbReference>
<keyword evidence="15" id="KW-1185">Reference proteome</keyword>
<protein>
    <recommendedName>
        <fullName evidence="4 11">Glutamine-dependent NAD(+) synthetase</fullName>
        <ecNumber evidence="3 11">6.3.5.1</ecNumber>
    </recommendedName>
    <alternativeName>
        <fullName evidence="9 11">NAD(+) synthase [glutamine-hydrolyzing]</fullName>
    </alternativeName>
</protein>
<evidence type="ECO:0000256" key="9">
    <source>
        <dbReference type="ARBA" id="ARBA00030681"/>
    </source>
</evidence>
<dbReference type="Pfam" id="PF00795">
    <property type="entry name" value="CN_hydrolase"/>
    <property type="match status" value="1"/>
</dbReference>
<dbReference type="CDD" id="cd07570">
    <property type="entry name" value="GAT_Gln-NAD-synth"/>
    <property type="match status" value="1"/>
</dbReference>
<organism evidence="14">
    <name type="scientific">Amphimedon queenslandica</name>
    <name type="common">Sponge</name>
    <dbReference type="NCBI Taxonomy" id="400682"/>
    <lineage>
        <taxon>Eukaryota</taxon>
        <taxon>Metazoa</taxon>
        <taxon>Porifera</taxon>
        <taxon>Demospongiae</taxon>
        <taxon>Heteroscleromorpha</taxon>
        <taxon>Haplosclerida</taxon>
        <taxon>Niphatidae</taxon>
        <taxon>Amphimedon</taxon>
    </lineage>
</organism>
<dbReference type="InterPro" id="IPR022310">
    <property type="entry name" value="NAD/GMP_synthase"/>
</dbReference>
<feature type="compositionally biased region" description="Basic and acidic residues" evidence="12">
    <location>
        <begin position="695"/>
        <end position="704"/>
    </location>
</feature>
<dbReference type="GO" id="GO:0005524">
    <property type="term" value="F:ATP binding"/>
    <property type="evidence" value="ECO:0007669"/>
    <property type="project" value="UniProtKB-UniRule"/>
</dbReference>
<evidence type="ECO:0000259" key="13">
    <source>
        <dbReference type="PROSITE" id="PS50263"/>
    </source>
</evidence>
<evidence type="ECO:0000256" key="10">
    <source>
        <dbReference type="ARBA" id="ARBA00052340"/>
    </source>
</evidence>
<comment type="similarity">
    <text evidence="2 11">In the C-terminal section; belongs to the NAD synthetase family.</text>
</comment>
<gene>
    <name evidence="14" type="primary">100638335</name>
</gene>
<dbReference type="FunFam" id="3.40.50.620:FF:000036">
    <property type="entry name" value="Glutamine-dependent NAD(+) synthetase"/>
    <property type="match status" value="1"/>
</dbReference>
<evidence type="ECO:0000256" key="8">
    <source>
        <dbReference type="ARBA" id="ARBA00023027"/>
    </source>
</evidence>
<dbReference type="eggNOG" id="KOG2303">
    <property type="taxonomic scope" value="Eukaryota"/>
</dbReference>
<evidence type="ECO:0000313" key="15">
    <source>
        <dbReference type="Proteomes" id="UP000007879"/>
    </source>
</evidence>
<dbReference type="InterPro" id="IPR014445">
    <property type="entry name" value="Gln-dep_NAD_synthase"/>
</dbReference>
<evidence type="ECO:0000256" key="7">
    <source>
        <dbReference type="ARBA" id="ARBA00022840"/>
    </source>
</evidence>
<keyword evidence="6 11" id="KW-0547">Nucleotide-binding</keyword>
<dbReference type="InterPro" id="IPR003694">
    <property type="entry name" value="NAD_synthase"/>
</dbReference>
<name>A0A1X7V8H9_AMPQE</name>
<dbReference type="KEGG" id="aqu:100638335"/>
<dbReference type="PANTHER" id="PTHR23090">
    <property type="entry name" value="NH 3 /GLUTAMINE-DEPENDENT NAD + SYNTHETASE"/>
    <property type="match status" value="1"/>
</dbReference>
<dbReference type="InParanoid" id="A0A1X7V8H9"/>
<dbReference type="HAMAP" id="MF_02090">
    <property type="entry name" value="NadE_glutamine_dep"/>
    <property type="match status" value="1"/>
</dbReference>
<feature type="compositionally biased region" description="Basic and acidic residues" evidence="12">
    <location>
        <begin position="759"/>
        <end position="776"/>
    </location>
</feature>
<feature type="domain" description="CN hydrolase" evidence="13">
    <location>
        <begin position="5"/>
        <end position="275"/>
    </location>
</feature>
<dbReference type="CDD" id="cd00553">
    <property type="entry name" value="NAD_synthase"/>
    <property type="match status" value="1"/>
</dbReference>
<evidence type="ECO:0000256" key="5">
    <source>
        <dbReference type="ARBA" id="ARBA00022598"/>
    </source>
</evidence>
<dbReference type="InterPro" id="IPR036526">
    <property type="entry name" value="C-N_Hydrolase_sf"/>
</dbReference>
<dbReference type="SUPFAM" id="SSF56317">
    <property type="entry name" value="Carbon-nitrogen hydrolase"/>
    <property type="match status" value="1"/>
</dbReference>
<dbReference type="GO" id="GO:0003952">
    <property type="term" value="F:NAD+ synthase (glutamine-hydrolyzing) activity"/>
    <property type="evidence" value="ECO:0007669"/>
    <property type="project" value="UniProtKB-UniRule"/>
</dbReference>
<dbReference type="OrthoDB" id="2020662at2759"/>
<dbReference type="UniPathway" id="UPA00253">
    <property type="reaction ID" value="UER00334"/>
</dbReference>
<dbReference type="PIRSF" id="PIRSF006630">
    <property type="entry name" value="NADS_GAT"/>
    <property type="match status" value="1"/>
</dbReference>
<reference evidence="15" key="1">
    <citation type="journal article" date="2010" name="Nature">
        <title>The Amphimedon queenslandica genome and the evolution of animal complexity.</title>
        <authorList>
            <person name="Srivastava M."/>
            <person name="Simakov O."/>
            <person name="Chapman J."/>
            <person name="Fahey B."/>
            <person name="Gauthier M.E."/>
            <person name="Mitros T."/>
            <person name="Richards G.S."/>
            <person name="Conaco C."/>
            <person name="Dacre M."/>
            <person name="Hellsten U."/>
            <person name="Larroux C."/>
            <person name="Putnam N.H."/>
            <person name="Stanke M."/>
            <person name="Adamska M."/>
            <person name="Darling A."/>
            <person name="Degnan S.M."/>
            <person name="Oakley T.H."/>
            <person name="Plachetzki D.C."/>
            <person name="Zhai Y."/>
            <person name="Adamski M."/>
            <person name="Calcino A."/>
            <person name="Cummins S.F."/>
            <person name="Goodstein D.M."/>
            <person name="Harris C."/>
            <person name="Jackson D.J."/>
            <person name="Leys S.P."/>
            <person name="Shu S."/>
            <person name="Woodcroft B.J."/>
            <person name="Vervoort M."/>
            <person name="Kosik K.S."/>
            <person name="Manning G."/>
            <person name="Degnan B.M."/>
            <person name="Rokhsar D.S."/>
        </authorList>
    </citation>
    <scope>NUCLEOTIDE SEQUENCE [LARGE SCALE GENOMIC DNA]</scope>
</reference>
<dbReference type="Gene3D" id="3.60.110.10">
    <property type="entry name" value="Carbon-nitrogen hydrolase"/>
    <property type="match status" value="1"/>
</dbReference>
<dbReference type="PROSITE" id="PS50263">
    <property type="entry name" value="CN_HYDROLASE"/>
    <property type="match status" value="1"/>
</dbReference>
<dbReference type="GO" id="GO:0005737">
    <property type="term" value="C:cytoplasm"/>
    <property type="evidence" value="ECO:0007669"/>
    <property type="project" value="InterPro"/>
</dbReference>
<evidence type="ECO:0000256" key="11">
    <source>
        <dbReference type="PIRNR" id="PIRNR006630"/>
    </source>
</evidence>
<keyword evidence="7 11" id="KW-0067">ATP-binding</keyword>
<dbReference type="NCBIfam" id="TIGR00552">
    <property type="entry name" value="nadE"/>
    <property type="match status" value="1"/>
</dbReference>
<evidence type="ECO:0000256" key="2">
    <source>
        <dbReference type="ARBA" id="ARBA00007145"/>
    </source>
</evidence>
<evidence type="ECO:0000256" key="12">
    <source>
        <dbReference type="SAM" id="MobiDB-lite"/>
    </source>
</evidence>
<comment type="catalytic activity">
    <reaction evidence="10 11">
        <text>deamido-NAD(+) + L-glutamine + ATP + H2O = L-glutamate + AMP + diphosphate + NAD(+) + H(+)</text>
        <dbReference type="Rhea" id="RHEA:24384"/>
        <dbReference type="ChEBI" id="CHEBI:15377"/>
        <dbReference type="ChEBI" id="CHEBI:15378"/>
        <dbReference type="ChEBI" id="CHEBI:29985"/>
        <dbReference type="ChEBI" id="CHEBI:30616"/>
        <dbReference type="ChEBI" id="CHEBI:33019"/>
        <dbReference type="ChEBI" id="CHEBI:57540"/>
        <dbReference type="ChEBI" id="CHEBI:58359"/>
        <dbReference type="ChEBI" id="CHEBI:58437"/>
        <dbReference type="ChEBI" id="CHEBI:456215"/>
        <dbReference type="EC" id="6.3.5.1"/>
    </reaction>
</comment>
<keyword evidence="8 11" id="KW-0520">NAD</keyword>
<evidence type="ECO:0000256" key="3">
    <source>
        <dbReference type="ARBA" id="ARBA00012743"/>
    </source>
</evidence>
<feature type="compositionally biased region" description="Polar residues" evidence="12">
    <location>
        <begin position="730"/>
        <end position="745"/>
    </location>
</feature>
<comment type="pathway">
    <text evidence="1 11">Cofactor biosynthesis; NAD(+) biosynthesis; NAD(+) from deamido-NAD(+) (L-Gln route): step 1/1.</text>
</comment>
<dbReference type="FunCoup" id="A0A1X7V8H9">
    <property type="interactions" value="254"/>
</dbReference>
<accession>A0A1X7V8H9</accession>
<dbReference type="Gene3D" id="3.40.50.620">
    <property type="entry name" value="HUPs"/>
    <property type="match status" value="1"/>
</dbReference>
<dbReference type="Pfam" id="PF02540">
    <property type="entry name" value="NAD_synthase"/>
    <property type="match status" value="1"/>
</dbReference>
<dbReference type="InterPro" id="IPR003010">
    <property type="entry name" value="C-N_Hydrolase"/>
</dbReference>
<dbReference type="EC" id="6.3.5.1" evidence="3 11"/>
<dbReference type="SUPFAM" id="SSF52402">
    <property type="entry name" value="Adenine nucleotide alpha hydrolases-like"/>
    <property type="match status" value="1"/>
</dbReference>
<dbReference type="GO" id="GO:0009435">
    <property type="term" value="P:NAD+ biosynthetic process"/>
    <property type="evidence" value="ECO:0007669"/>
    <property type="project" value="UniProtKB-UniRule"/>
</dbReference>
<dbReference type="PANTHER" id="PTHR23090:SF9">
    <property type="entry name" value="GLUTAMINE-DEPENDENT NAD(+) SYNTHETASE"/>
    <property type="match status" value="1"/>
</dbReference>
<evidence type="ECO:0000256" key="4">
    <source>
        <dbReference type="ARBA" id="ARBA00017309"/>
    </source>
</evidence>
<keyword evidence="5 11" id="KW-0436">Ligase</keyword>